<gene>
    <name evidence="7" type="ORF">LL038_11325</name>
</gene>
<comment type="similarity">
    <text evidence="5">Belongs to the DAPG/phloretin hydrolase family.</text>
</comment>
<reference evidence="7" key="1">
    <citation type="submission" date="2021-11" db="EMBL/GenBank/DDBJ databases">
        <title>Clostridia strains as spoilage organisms.</title>
        <authorList>
            <person name="Wambui J."/>
            <person name="Stevens M.J.A."/>
            <person name="Stephan R."/>
        </authorList>
    </citation>
    <scope>NUCLEOTIDE SEQUENCE</scope>
    <source>
        <strain evidence="7">CF009</strain>
    </source>
</reference>
<dbReference type="EMBL" id="CP086239">
    <property type="protein sequence ID" value="WAG62782.1"/>
    <property type="molecule type" value="Genomic_DNA"/>
</dbReference>
<evidence type="ECO:0000313" key="7">
    <source>
        <dbReference type="EMBL" id="WAG62782.1"/>
    </source>
</evidence>
<evidence type="ECO:0000256" key="2">
    <source>
        <dbReference type="ARBA" id="ARBA00022723"/>
    </source>
</evidence>
<dbReference type="AlphaFoldDB" id="A0AA47I7L5"/>
<accession>A0AA47I7L5</accession>
<evidence type="ECO:0000256" key="3">
    <source>
        <dbReference type="ARBA" id="ARBA00022801"/>
    </source>
</evidence>
<keyword evidence="3 7" id="KW-0378">Hydrolase</keyword>
<sequence>MMKDLKTELTSEEQMKTYSKYFYKPLAIPNPELMDILKLGPMDPAKALMPENINELLDPSYHEVENGYCVLPNGAAYVAVNNKFPGVTVEMINWWFAWHALEDMRYMLWFKKGHYGISISDEDRAIILDPETKMIQKFQGRTHNVIEDAGGGPEDIQITFLTPEELGFDMVRFKSPAVGTVIGANGISSRRAGGPKSPAIMTHFVREISGGVEFRSRFWLGYHMVDKKPVKMIPDGIQIPIQVAMGLAFHNVQEYSNLASFLPSLYEEMEEKIF</sequence>
<evidence type="ECO:0000256" key="4">
    <source>
        <dbReference type="ARBA" id="ARBA00022833"/>
    </source>
</evidence>
<dbReference type="GO" id="GO:0016787">
    <property type="term" value="F:hydrolase activity"/>
    <property type="evidence" value="ECO:0007669"/>
    <property type="project" value="UniProtKB-KW"/>
</dbReference>
<proteinExistence type="inferred from homology"/>
<dbReference type="Pfam" id="PF18089">
    <property type="entry name" value="DAPG_hydrolase"/>
    <property type="match status" value="1"/>
</dbReference>
<feature type="domain" description="DAPG hydrolase PhiG" evidence="6">
    <location>
        <begin position="51"/>
        <end position="267"/>
    </location>
</feature>
<evidence type="ECO:0000256" key="5">
    <source>
        <dbReference type="ARBA" id="ARBA00023459"/>
    </source>
</evidence>
<comment type="cofactor">
    <cofactor evidence="1">
        <name>Zn(2+)</name>
        <dbReference type="ChEBI" id="CHEBI:29105"/>
    </cofactor>
</comment>
<organism evidence="7 8">
    <name type="scientific">Clostridium estertheticum</name>
    <dbReference type="NCBI Taxonomy" id="238834"/>
    <lineage>
        <taxon>Bacteria</taxon>
        <taxon>Bacillati</taxon>
        <taxon>Bacillota</taxon>
        <taxon>Clostridia</taxon>
        <taxon>Eubacteriales</taxon>
        <taxon>Clostridiaceae</taxon>
        <taxon>Clostridium</taxon>
    </lineage>
</organism>
<evidence type="ECO:0000256" key="1">
    <source>
        <dbReference type="ARBA" id="ARBA00001947"/>
    </source>
</evidence>
<evidence type="ECO:0000259" key="6">
    <source>
        <dbReference type="Pfam" id="PF18089"/>
    </source>
</evidence>
<dbReference type="Proteomes" id="UP001164733">
    <property type="component" value="Chromosome"/>
</dbReference>
<protein>
    <submittedName>
        <fullName evidence="7">Hydrolase</fullName>
    </submittedName>
</protein>
<name>A0AA47I7L5_9CLOT</name>
<keyword evidence="2" id="KW-0479">Metal-binding</keyword>
<dbReference type="InterPro" id="IPR041526">
    <property type="entry name" value="DAPG_hydrolase"/>
</dbReference>
<evidence type="ECO:0000313" key="8">
    <source>
        <dbReference type="Proteomes" id="UP001164733"/>
    </source>
</evidence>
<dbReference type="GO" id="GO:0046872">
    <property type="term" value="F:metal ion binding"/>
    <property type="evidence" value="ECO:0007669"/>
    <property type="project" value="UniProtKB-KW"/>
</dbReference>
<keyword evidence="4" id="KW-0862">Zinc</keyword>